<evidence type="ECO:0000313" key="5">
    <source>
        <dbReference type="EMBL" id="PSC73332.1"/>
    </source>
</evidence>
<accession>A0A2P6VGW4</accession>
<evidence type="ECO:0000256" key="2">
    <source>
        <dbReference type="ARBA" id="ARBA00022833"/>
    </source>
</evidence>
<gene>
    <name evidence="5" type="ORF">C2E20_3352</name>
</gene>
<proteinExistence type="predicted"/>
<feature type="region of interest" description="Disordered" evidence="3">
    <location>
        <begin position="240"/>
        <end position="287"/>
    </location>
</feature>
<dbReference type="Gene3D" id="3.30.40.10">
    <property type="entry name" value="Zinc/RING finger domain, C3HC4 (zinc finger)"/>
    <property type="match status" value="1"/>
</dbReference>
<dbReference type="InterPro" id="IPR043151">
    <property type="entry name" value="BAH_sf"/>
</dbReference>
<evidence type="ECO:0000256" key="3">
    <source>
        <dbReference type="SAM" id="MobiDB-lite"/>
    </source>
</evidence>
<dbReference type="GO" id="GO:0008270">
    <property type="term" value="F:zinc ion binding"/>
    <property type="evidence" value="ECO:0007669"/>
    <property type="project" value="UniProtKB-KW"/>
</dbReference>
<dbReference type="GO" id="GO:0003682">
    <property type="term" value="F:chromatin binding"/>
    <property type="evidence" value="ECO:0007669"/>
    <property type="project" value="InterPro"/>
</dbReference>
<dbReference type="STRING" id="554055.A0A2P6VGW4"/>
<dbReference type="Proteomes" id="UP000239649">
    <property type="component" value="Unassembled WGS sequence"/>
</dbReference>
<dbReference type="PROSITE" id="PS51038">
    <property type="entry name" value="BAH"/>
    <property type="match status" value="1"/>
</dbReference>
<protein>
    <submittedName>
        <fullName evidence="5">BAH-PHD domain-containing</fullName>
    </submittedName>
</protein>
<organism evidence="5 6">
    <name type="scientific">Micractinium conductrix</name>
    <dbReference type="NCBI Taxonomy" id="554055"/>
    <lineage>
        <taxon>Eukaryota</taxon>
        <taxon>Viridiplantae</taxon>
        <taxon>Chlorophyta</taxon>
        <taxon>core chlorophytes</taxon>
        <taxon>Trebouxiophyceae</taxon>
        <taxon>Chlorellales</taxon>
        <taxon>Chlorellaceae</taxon>
        <taxon>Chlorella clade</taxon>
        <taxon>Micractinium</taxon>
    </lineage>
</organism>
<dbReference type="PANTHER" id="PTHR46364">
    <property type="entry name" value="OS08G0421900 PROTEIN"/>
    <property type="match status" value="1"/>
</dbReference>
<dbReference type="AlphaFoldDB" id="A0A2P6VGW4"/>
<evidence type="ECO:0000256" key="1">
    <source>
        <dbReference type="ARBA" id="ARBA00022771"/>
    </source>
</evidence>
<dbReference type="Pfam" id="PF01426">
    <property type="entry name" value="BAH"/>
    <property type="match status" value="1"/>
</dbReference>
<dbReference type="InterPro" id="IPR013083">
    <property type="entry name" value="Znf_RING/FYVE/PHD"/>
</dbReference>
<dbReference type="EMBL" id="LHPF02000007">
    <property type="protein sequence ID" value="PSC73332.1"/>
    <property type="molecule type" value="Genomic_DNA"/>
</dbReference>
<dbReference type="SMART" id="SM00439">
    <property type="entry name" value="BAH"/>
    <property type="match status" value="1"/>
</dbReference>
<dbReference type="InterPro" id="IPR001025">
    <property type="entry name" value="BAH_dom"/>
</dbReference>
<feature type="domain" description="BAH" evidence="4">
    <location>
        <begin position="10"/>
        <end position="130"/>
    </location>
</feature>
<reference evidence="5 6" key="1">
    <citation type="journal article" date="2018" name="Plant J.">
        <title>Genome sequences of Chlorella sorokiniana UTEX 1602 and Micractinium conductrix SAG 241.80: implications to maltose excretion by a green alga.</title>
        <authorList>
            <person name="Arriola M.B."/>
            <person name="Velmurugan N."/>
            <person name="Zhang Y."/>
            <person name="Plunkett M.H."/>
            <person name="Hondzo H."/>
            <person name="Barney B.M."/>
        </authorList>
    </citation>
    <scope>NUCLEOTIDE SEQUENCE [LARGE SCALE GENOMIC DNA]</scope>
    <source>
        <strain evidence="5 6">SAG 241.80</strain>
    </source>
</reference>
<name>A0A2P6VGW4_9CHLO</name>
<dbReference type="InterPro" id="IPR011011">
    <property type="entry name" value="Znf_FYVE_PHD"/>
</dbReference>
<feature type="compositionally biased region" description="Low complexity" evidence="3">
    <location>
        <begin position="240"/>
        <end position="265"/>
    </location>
</feature>
<evidence type="ECO:0000313" key="6">
    <source>
        <dbReference type="Proteomes" id="UP000239649"/>
    </source>
</evidence>
<keyword evidence="1" id="KW-0863">Zinc-finger</keyword>
<evidence type="ECO:0000259" key="4">
    <source>
        <dbReference type="PROSITE" id="PS51038"/>
    </source>
</evidence>
<dbReference type="OrthoDB" id="436852at2759"/>
<dbReference type="Gene3D" id="2.30.30.490">
    <property type="match status" value="1"/>
</dbReference>
<keyword evidence="2" id="KW-0862">Zinc</keyword>
<keyword evidence="6" id="KW-1185">Reference proteome</keyword>
<comment type="caution">
    <text evidence="5">The sequence shown here is derived from an EMBL/GenBank/DDBJ whole genome shotgun (WGS) entry which is preliminary data.</text>
</comment>
<keyword evidence="1" id="KW-0479">Metal-binding</keyword>
<sequence>MPPYIDILGDRLKVGDSCFVRAEGDVHNTTPFIAKLQRLDADDENGGYQCTVQWYYRPEDPGIPGGRKSFHGEQELYVSDHRVVIHSETALGRCEVHSLECTAWLQVVRPQDYYSRFHFNLKTRTFSPETVVVHCTCKQPENPDRPMSQCDACKEWFHPSVKLAAAGANGSWAAGAALPAVGPPQQAAAQAGAQPPPAPDPRLAALQAQLQQLGGGQRLGTPPPMPAFSQPLLSGSLLAQQLQQQPQQQQRYQQQQQPQQEPQHQQHQHQQHQQLDMAGWLAGPAPPPGSFTGLSAFGFL</sequence>
<dbReference type="SUPFAM" id="SSF57903">
    <property type="entry name" value="FYVE/PHD zinc finger"/>
    <property type="match status" value="1"/>
</dbReference>